<dbReference type="EMBL" id="BK032501">
    <property type="protein sequence ID" value="DAF43222.1"/>
    <property type="molecule type" value="Genomic_DNA"/>
</dbReference>
<proteinExistence type="predicted"/>
<sequence length="407" mass="45767">MPIVSNKANRKFAPLDVSVSVVCASPKSPFMQTMAGDKFFPDRTQSGFECIAYPQVNATAKDDSWDSKQSNMSLANMVWKVSTGTEWKDISKINSWNGKYSIDTSNTSNRGSLTIKRNLSSNDKQQLQFEADLYDYRTNSILHITADPITLYTADKGADTYGMGIREDTDISYNPFLDKLALYEYKVANNIIAASTEARNACFDGNQYECHIPIDVYKSKDRITSGFSIELYRGTTKMSASSAASPNEIISISTSEIVLDLRLVEKNNYTIKAVINGKAVAQFQFSASRFYPSFSQPKFMVCNDIEWGKMYRSNKAILEYNGRVVEYPNRIVELQWHTEATNGNIVTSKSWQEGDSCYFSIKESGLGDVESDYLEEQIEYGQRPANGYLLDEGDNYLLDEDGNPLID</sequence>
<name>A0A8S5RWS0_9VIRU</name>
<reference evidence="1" key="1">
    <citation type="journal article" date="2021" name="Proc. Natl. Acad. Sci. U.S.A.">
        <title>A Catalog of Tens of Thousands of Viruses from Human Metagenomes Reveals Hidden Associations with Chronic Diseases.</title>
        <authorList>
            <person name="Tisza M.J."/>
            <person name="Buck C.B."/>
        </authorList>
    </citation>
    <scope>NUCLEOTIDE SEQUENCE</scope>
    <source>
        <strain evidence="1">CtU8j8</strain>
    </source>
</reference>
<evidence type="ECO:0000313" key="1">
    <source>
        <dbReference type="EMBL" id="DAF43222.1"/>
    </source>
</evidence>
<organism evidence="1">
    <name type="scientific">virus sp. ctU8j8</name>
    <dbReference type="NCBI Taxonomy" id="2827991"/>
    <lineage>
        <taxon>Viruses</taxon>
    </lineage>
</organism>
<accession>A0A8S5RWS0</accession>
<protein>
    <submittedName>
        <fullName evidence="1">Uncharacterized protein</fullName>
    </submittedName>
</protein>